<protein>
    <submittedName>
        <fullName evidence="1">Uncharacterized protein</fullName>
    </submittedName>
</protein>
<keyword evidence="2" id="KW-1185">Reference proteome</keyword>
<comment type="caution">
    <text evidence="1">The sequence shown here is derived from an EMBL/GenBank/DDBJ whole genome shotgun (WGS) entry which is preliminary data.</text>
</comment>
<dbReference type="RefSeq" id="WP_422865449.1">
    <property type="nucleotide sequence ID" value="NZ_JAMSKV010000019.1"/>
</dbReference>
<accession>A0ABT1WAP7</accession>
<name>A0ABT1WAP7_9PROT</name>
<proteinExistence type="predicted"/>
<reference evidence="1 2" key="1">
    <citation type="submission" date="2022-06" db="EMBL/GenBank/DDBJ databases">
        <title>Endosaccharibacter gen. nov., sp. nov., endophytic bacteria isolated from sugarcane.</title>
        <authorList>
            <person name="Pitiwittayakul N."/>
            <person name="Yukphan P."/>
            <person name="Charoenyingcharoen P."/>
            <person name="Tanasupawat S."/>
        </authorList>
    </citation>
    <scope>NUCLEOTIDE SEQUENCE [LARGE SCALE GENOMIC DNA]</scope>
    <source>
        <strain evidence="1 2">KSS8</strain>
    </source>
</reference>
<gene>
    <name evidence="1" type="ORF">NFI95_16070</name>
</gene>
<evidence type="ECO:0000313" key="2">
    <source>
        <dbReference type="Proteomes" id="UP001524587"/>
    </source>
</evidence>
<dbReference type="EMBL" id="JAMSKV010000019">
    <property type="protein sequence ID" value="MCQ8279959.1"/>
    <property type="molecule type" value="Genomic_DNA"/>
</dbReference>
<sequence length="288" mass="30954">MTDAVLHWMSFRRSGKIVDLCADLAGSTPARRVLGDLVTLGHVEMTGVDGWRVAPPVLAGLPQEVGSSAVLCGARTPALLESLGRASDAWACRLSVLPQSEGPAVVTVTAPTSDALVHLAESVGLPFQAEAGLHLLACSPSIREWPRTPFPMVEGKVDTVRRFSKSRMRWVASSLVEATAAAKGFFRIKRDWDWVSLLKSGPGSASVIDDRAGRMAAAAKCKVVRWTRDGGLLSLPAQLYPPGIMARGLALCSGELPRFDRETRQIAFAGVRPEHLRLFLALTGLRLI</sequence>
<dbReference type="Proteomes" id="UP001524587">
    <property type="component" value="Unassembled WGS sequence"/>
</dbReference>
<evidence type="ECO:0000313" key="1">
    <source>
        <dbReference type="EMBL" id="MCQ8279959.1"/>
    </source>
</evidence>
<organism evidence="1 2">
    <name type="scientific">Endosaccharibacter trunci</name>
    <dbReference type="NCBI Taxonomy" id="2812733"/>
    <lineage>
        <taxon>Bacteria</taxon>
        <taxon>Pseudomonadati</taxon>
        <taxon>Pseudomonadota</taxon>
        <taxon>Alphaproteobacteria</taxon>
        <taxon>Acetobacterales</taxon>
        <taxon>Acetobacteraceae</taxon>
        <taxon>Endosaccharibacter</taxon>
    </lineage>
</organism>